<gene>
    <name evidence="8" type="ORF">GCM10007116_22280</name>
    <name evidence="7" type="ORF">HS1genome_2328</name>
</gene>
<proteinExistence type="inferred from homology"/>
<dbReference type="NCBIfam" id="TIGR01527">
    <property type="entry name" value="arch_NMN_Atrans"/>
    <property type="match status" value="1"/>
</dbReference>
<dbReference type="CDD" id="cd02166">
    <property type="entry name" value="NMNAT_Archaea"/>
    <property type="match status" value="1"/>
</dbReference>
<evidence type="ECO:0000256" key="3">
    <source>
        <dbReference type="ARBA" id="ARBA00022695"/>
    </source>
</evidence>
<feature type="domain" description="Cytidyltransferase-like" evidence="6">
    <location>
        <begin position="5"/>
        <end position="134"/>
    </location>
</feature>
<dbReference type="GO" id="GO:0009435">
    <property type="term" value="P:NAD+ biosynthetic process"/>
    <property type="evidence" value="ECO:0007669"/>
    <property type="project" value="UniProtKB-UniRule"/>
</dbReference>
<reference evidence="8" key="1">
    <citation type="journal article" date="2014" name="Int. J. Syst. Evol. Microbiol.">
        <title>Complete genome sequence of Corynebacterium casei LMG S-19264T (=DSM 44701T), isolated from a smear-ripened cheese.</title>
        <authorList>
            <consortium name="US DOE Joint Genome Institute (JGI-PGF)"/>
            <person name="Walter F."/>
            <person name="Albersmeier A."/>
            <person name="Kalinowski J."/>
            <person name="Ruckert C."/>
        </authorList>
    </citation>
    <scope>NUCLEOTIDE SEQUENCE</scope>
    <source>
        <strain evidence="8">JCM 31740</strain>
    </source>
</reference>
<dbReference type="EMBL" id="AP018553">
    <property type="protein sequence ID" value="BBD73939.1"/>
    <property type="molecule type" value="Genomic_DNA"/>
</dbReference>
<protein>
    <recommendedName>
        <fullName evidence="4 5">Nicotinamide-nucleotide adenylyltransferase</fullName>
        <ecNumber evidence="4 5">2.7.7.1</ecNumber>
    </recommendedName>
    <alternativeName>
        <fullName evidence="4">NAD(+) diphosphorylase</fullName>
    </alternativeName>
    <alternativeName>
        <fullName evidence="4">NAD(+) pyrophosphorylase</fullName>
    </alternativeName>
    <alternativeName>
        <fullName evidence="4">NMN adenylyltransferase</fullName>
    </alternativeName>
</protein>
<evidence type="ECO:0000256" key="5">
    <source>
        <dbReference type="NCBIfam" id="TIGR01527"/>
    </source>
</evidence>
<evidence type="ECO:0000256" key="2">
    <source>
        <dbReference type="ARBA" id="ARBA00022679"/>
    </source>
</evidence>
<dbReference type="GO" id="GO:0000309">
    <property type="term" value="F:nicotinamide-nucleotide adenylyltransferase activity"/>
    <property type="evidence" value="ECO:0007669"/>
    <property type="project" value="UniProtKB-UniRule"/>
</dbReference>
<comment type="pathway">
    <text evidence="4">Cofactor biosynthesis; NAD(+) biosynthesis; NAD(+) from nicotinamide D-ribonucleotide: step 1/1.</text>
</comment>
<dbReference type="NCBIfam" id="TIGR00125">
    <property type="entry name" value="cyt_tran_rel"/>
    <property type="match status" value="1"/>
</dbReference>
<reference evidence="9" key="2">
    <citation type="submission" date="2018-04" db="EMBL/GenBank/DDBJ databases">
        <title>Complete genome sequence of Sulfodiicoccus acidiphilus strain HS-1.</title>
        <authorList>
            <person name="Sakai H.D."/>
            <person name="Kurosawa N."/>
        </authorList>
    </citation>
    <scope>NUCLEOTIDE SEQUENCE [LARGE SCALE GENOMIC DNA]</scope>
    <source>
        <strain evidence="9">HS-1</strain>
    </source>
</reference>
<comment type="similarity">
    <text evidence="1 4">Belongs to the archaeal NMN adenylyltransferase family.</text>
</comment>
<dbReference type="Proteomes" id="UP000276741">
    <property type="component" value="Chromosome"/>
</dbReference>
<comment type="catalytic activity">
    <reaction evidence="4">
        <text>beta-nicotinamide D-ribonucleotide + ATP + H(+) = diphosphate + NAD(+)</text>
        <dbReference type="Rhea" id="RHEA:21360"/>
        <dbReference type="ChEBI" id="CHEBI:14649"/>
        <dbReference type="ChEBI" id="CHEBI:15378"/>
        <dbReference type="ChEBI" id="CHEBI:30616"/>
        <dbReference type="ChEBI" id="CHEBI:33019"/>
        <dbReference type="ChEBI" id="CHEBI:57540"/>
        <dbReference type="EC" id="2.7.7.1"/>
    </reaction>
</comment>
<keyword evidence="4" id="KW-0067">ATP-binding</keyword>
<reference evidence="8" key="4">
    <citation type="submission" date="2020-09" db="EMBL/GenBank/DDBJ databases">
        <authorList>
            <person name="Sun Q."/>
            <person name="Ohkuma M."/>
        </authorList>
    </citation>
    <scope>NUCLEOTIDE SEQUENCE</scope>
    <source>
        <strain evidence="8">JCM 31740</strain>
    </source>
</reference>
<evidence type="ECO:0000256" key="4">
    <source>
        <dbReference type="HAMAP-Rule" id="MF_00243"/>
    </source>
</evidence>
<keyword evidence="4" id="KW-0520">NAD</keyword>
<dbReference type="PANTHER" id="PTHR21342">
    <property type="entry name" value="PHOSPHOPANTETHEINE ADENYLYLTRANSFERASE"/>
    <property type="match status" value="1"/>
</dbReference>
<evidence type="ECO:0000313" key="8">
    <source>
        <dbReference type="EMBL" id="GGU05372.1"/>
    </source>
</evidence>
<sequence>MLRGLYPGRFQPFHLGHLNVVKWALDRVDELVVLVGSAQESHTLSNPFTAGERIEMIRMGLKEYGLDERTIVVPISDVLMNSVWVYHVKIHVPKFGKVFARNPLVLRLFKEAGYEVEMPPLYNREKYNSTIIRKYIIVGENWSELVPKSVHRYIVEEIHGDERLKDIAGSDK</sequence>
<dbReference type="RefSeq" id="WP_126451171.1">
    <property type="nucleotide sequence ID" value="NZ_BMQS01000034.1"/>
</dbReference>
<dbReference type="EMBL" id="BMQS01000034">
    <property type="protein sequence ID" value="GGU05372.1"/>
    <property type="molecule type" value="Genomic_DNA"/>
</dbReference>
<dbReference type="OrthoDB" id="264480at2157"/>
<organism evidence="7 9">
    <name type="scientific">Sulfodiicoccus acidiphilus</name>
    <dbReference type="NCBI Taxonomy" id="1670455"/>
    <lineage>
        <taxon>Archaea</taxon>
        <taxon>Thermoproteota</taxon>
        <taxon>Thermoprotei</taxon>
        <taxon>Sulfolobales</taxon>
        <taxon>Sulfolobaceae</taxon>
        <taxon>Sulfodiicoccus</taxon>
    </lineage>
</organism>
<dbReference type="SUPFAM" id="SSF52374">
    <property type="entry name" value="Nucleotidylyl transferase"/>
    <property type="match status" value="1"/>
</dbReference>
<keyword evidence="2 4" id="KW-0808">Transferase</keyword>
<comment type="subcellular location">
    <subcellularLocation>
        <location evidence="4">Cytoplasm</location>
    </subcellularLocation>
</comment>
<evidence type="ECO:0000256" key="1">
    <source>
        <dbReference type="ARBA" id="ARBA00010124"/>
    </source>
</evidence>
<dbReference type="InterPro" id="IPR004821">
    <property type="entry name" value="Cyt_trans-like"/>
</dbReference>
<dbReference type="KEGG" id="sacd:HS1genome_2328"/>
<evidence type="ECO:0000313" key="9">
    <source>
        <dbReference type="Proteomes" id="UP000276741"/>
    </source>
</evidence>
<evidence type="ECO:0000313" key="7">
    <source>
        <dbReference type="EMBL" id="BBD73939.1"/>
    </source>
</evidence>
<dbReference type="NCBIfam" id="NF002243">
    <property type="entry name" value="PRK01153.1"/>
    <property type="match status" value="1"/>
</dbReference>
<dbReference type="GO" id="GO:0005737">
    <property type="term" value="C:cytoplasm"/>
    <property type="evidence" value="ECO:0007669"/>
    <property type="project" value="UniProtKB-SubCell"/>
</dbReference>
<dbReference type="InterPro" id="IPR014729">
    <property type="entry name" value="Rossmann-like_a/b/a_fold"/>
</dbReference>
<keyword evidence="4" id="KW-0963">Cytoplasm</keyword>
<evidence type="ECO:0000259" key="6">
    <source>
        <dbReference type="Pfam" id="PF01467"/>
    </source>
</evidence>
<name>A0A348B6Y7_9CREN</name>
<reference evidence="7" key="3">
    <citation type="journal article" date="2019" name="BMC Res. Notes">
        <title>Complete genome sequence of the Sulfodiicoccus acidiphilus strain HS-1T, the first crenarchaeon that lacks polB3, isolated from an acidic hot spring in Ohwaku-dani, Hakone, Japan.</title>
        <authorList>
            <person name="Sakai H.D."/>
            <person name="Kurosawa N."/>
        </authorList>
    </citation>
    <scope>NUCLEOTIDE SEQUENCE</scope>
    <source>
        <strain evidence="7">HS-1</strain>
    </source>
</reference>
<keyword evidence="3 4" id="KW-0548">Nucleotidyltransferase</keyword>
<dbReference type="HAMAP" id="MF_00243">
    <property type="entry name" value="NMN_adenylyltr"/>
    <property type="match status" value="1"/>
</dbReference>
<dbReference type="AlphaFoldDB" id="A0A348B6Y7"/>
<dbReference type="Proteomes" id="UP000616143">
    <property type="component" value="Unassembled WGS sequence"/>
</dbReference>
<dbReference type="EC" id="2.7.7.1" evidence="4 5"/>
<dbReference type="PANTHER" id="PTHR21342:SF0">
    <property type="entry name" value="BIFUNCTIONAL NMN ADENYLYLTRANSFERASE_NUDIX HYDROLASE"/>
    <property type="match status" value="1"/>
</dbReference>
<keyword evidence="4" id="KW-0662">Pyridine nucleotide biosynthesis</keyword>
<dbReference type="Pfam" id="PF01467">
    <property type="entry name" value="CTP_transf_like"/>
    <property type="match status" value="1"/>
</dbReference>
<keyword evidence="9" id="KW-1185">Reference proteome</keyword>
<keyword evidence="4" id="KW-0547">Nucleotide-binding</keyword>
<dbReference type="UniPathway" id="UPA00253">
    <property type="reaction ID" value="UER00600"/>
</dbReference>
<dbReference type="Gene3D" id="3.40.50.620">
    <property type="entry name" value="HUPs"/>
    <property type="match status" value="1"/>
</dbReference>
<dbReference type="GO" id="GO:0005524">
    <property type="term" value="F:ATP binding"/>
    <property type="evidence" value="ECO:0007669"/>
    <property type="project" value="UniProtKB-KW"/>
</dbReference>
<dbReference type="InterPro" id="IPR006418">
    <property type="entry name" value="NMN_Atrans_arc"/>
</dbReference>
<accession>A0A348B6Y7</accession>